<dbReference type="HAMAP" id="MF_01440">
    <property type="entry name" value="CheD"/>
    <property type="match status" value="1"/>
</dbReference>
<dbReference type="AlphaFoldDB" id="A0A498GWM2"/>
<dbReference type="EMBL" id="LHQS01000003">
    <property type="protein sequence ID" value="RXE55281.1"/>
    <property type="molecule type" value="Genomic_DNA"/>
</dbReference>
<dbReference type="SUPFAM" id="SSF64438">
    <property type="entry name" value="CNF1/YfiH-like putative cysteine hydrolases"/>
    <property type="match status" value="1"/>
</dbReference>
<proteinExistence type="inferred from homology"/>
<comment type="caution">
    <text evidence="4">The sequence shown here is derived from an EMBL/GenBank/DDBJ whole genome shotgun (WGS) entry which is preliminary data.</text>
</comment>
<gene>
    <name evidence="3" type="primary">cheD</name>
    <name evidence="4" type="ORF">ABH15_10890</name>
</gene>
<dbReference type="InterPro" id="IPR005659">
    <property type="entry name" value="Chemorcpt_Glu_NH3ase_CheD"/>
</dbReference>
<name>A0A498GWM2_9EURY</name>
<dbReference type="Gene3D" id="3.30.1330.200">
    <property type="match status" value="1"/>
</dbReference>
<keyword evidence="1 3" id="KW-0145">Chemotaxis</keyword>
<dbReference type="PANTHER" id="PTHR35147:SF1">
    <property type="entry name" value="CHEMORECEPTOR GLUTAMINE DEAMIDASE CHED-RELATED"/>
    <property type="match status" value="1"/>
</dbReference>
<evidence type="ECO:0000256" key="3">
    <source>
        <dbReference type="HAMAP-Rule" id="MF_01440"/>
    </source>
</evidence>
<dbReference type="RefSeq" id="WP_128694436.1">
    <property type="nucleotide sequence ID" value="NZ_LHQS01000003.1"/>
</dbReference>
<dbReference type="InterPro" id="IPR038592">
    <property type="entry name" value="CheD-like_sf"/>
</dbReference>
<comment type="catalytic activity">
    <reaction evidence="3">
        <text>L-glutaminyl-[protein] + H2O = L-glutamyl-[protein] + NH4(+)</text>
        <dbReference type="Rhea" id="RHEA:16441"/>
        <dbReference type="Rhea" id="RHEA-COMP:10207"/>
        <dbReference type="Rhea" id="RHEA-COMP:10208"/>
        <dbReference type="ChEBI" id="CHEBI:15377"/>
        <dbReference type="ChEBI" id="CHEBI:28938"/>
        <dbReference type="ChEBI" id="CHEBI:29973"/>
        <dbReference type="ChEBI" id="CHEBI:30011"/>
        <dbReference type="EC" id="3.5.1.44"/>
    </reaction>
</comment>
<evidence type="ECO:0000256" key="2">
    <source>
        <dbReference type="ARBA" id="ARBA00022801"/>
    </source>
</evidence>
<dbReference type="Proteomes" id="UP000290932">
    <property type="component" value="Unassembled WGS sequence"/>
</dbReference>
<comment type="function">
    <text evidence="3">Probably deamidates glutamine residues to glutamate on methyl-accepting chemotaxis receptors (MCPs), playing an important role in chemotaxis.</text>
</comment>
<dbReference type="Pfam" id="PF03975">
    <property type="entry name" value="CheD"/>
    <property type="match status" value="1"/>
</dbReference>
<dbReference type="PANTHER" id="PTHR35147">
    <property type="entry name" value="CHEMORECEPTOR GLUTAMINE DEAMIDASE CHED-RELATED"/>
    <property type="match status" value="1"/>
</dbReference>
<comment type="similarity">
    <text evidence="3">Belongs to the CheD family.</text>
</comment>
<sequence length="164" mass="17523">MEKRFFVEENAVVIGIGDYRVGSFPMATVGLGSCVALILHDARRSVGGLAHIMLPESRGSPTDRPGKFADTALCALLGEMEALGCTRGSIVARLVGGASMFEYSGTSLNIGERNVEAIRSLLQGRRLRIDAEETGGKFGRSVIYRPAEGGRTTVKRADGICFDL</sequence>
<dbReference type="GO" id="GO:0050568">
    <property type="term" value="F:protein-glutamine glutaminase activity"/>
    <property type="evidence" value="ECO:0007669"/>
    <property type="project" value="UniProtKB-UniRule"/>
</dbReference>
<organism evidence="4 5">
    <name type="scientific">Methanoculleus taiwanensis</name>
    <dbReference type="NCBI Taxonomy" id="1550565"/>
    <lineage>
        <taxon>Archaea</taxon>
        <taxon>Methanobacteriati</taxon>
        <taxon>Methanobacteriota</taxon>
        <taxon>Stenosarchaea group</taxon>
        <taxon>Methanomicrobia</taxon>
        <taxon>Methanomicrobiales</taxon>
        <taxon>Methanomicrobiaceae</taxon>
        <taxon>Methanoculleus</taxon>
    </lineage>
</organism>
<evidence type="ECO:0000313" key="5">
    <source>
        <dbReference type="Proteomes" id="UP000290932"/>
    </source>
</evidence>
<dbReference type="InterPro" id="IPR011324">
    <property type="entry name" value="Cytotoxic_necrot_fac-like_cat"/>
</dbReference>
<keyword evidence="2 3" id="KW-0378">Hydrolase</keyword>
<dbReference type="EC" id="3.5.1.44" evidence="3"/>
<accession>A0A498GWM2</accession>
<dbReference type="PROSITE" id="PS51257">
    <property type="entry name" value="PROKAR_LIPOPROTEIN"/>
    <property type="match status" value="1"/>
</dbReference>
<dbReference type="OrthoDB" id="10499at2157"/>
<dbReference type="CDD" id="cd16352">
    <property type="entry name" value="CheD"/>
    <property type="match status" value="1"/>
</dbReference>
<dbReference type="GO" id="GO:0006935">
    <property type="term" value="P:chemotaxis"/>
    <property type="evidence" value="ECO:0007669"/>
    <property type="project" value="UniProtKB-UniRule"/>
</dbReference>
<evidence type="ECO:0000256" key="1">
    <source>
        <dbReference type="ARBA" id="ARBA00022500"/>
    </source>
</evidence>
<evidence type="ECO:0000313" key="4">
    <source>
        <dbReference type="EMBL" id="RXE55281.1"/>
    </source>
</evidence>
<keyword evidence="5" id="KW-1185">Reference proteome</keyword>
<reference evidence="4 5" key="1">
    <citation type="journal article" date="2015" name="Int. J. Syst. Evol. Microbiol.">
        <title>Methanoculleus taiwanensis sp. nov., a methanogen isolated from deep marine sediment at the deformation front area near Taiwan.</title>
        <authorList>
            <person name="Weng C.Y."/>
            <person name="Chen S.C."/>
            <person name="Lai M.C."/>
            <person name="Wu S.Y."/>
            <person name="Lin S."/>
            <person name="Yang T.F."/>
            <person name="Chen P.C."/>
        </authorList>
    </citation>
    <scope>NUCLEOTIDE SEQUENCE [LARGE SCALE GENOMIC DNA]</scope>
    <source>
        <strain evidence="4 5">CYW4</strain>
    </source>
</reference>
<protein>
    <recommendedName>
        <fullName evidence="3">Probable chemoreceptor glutamine deamidase CheD</fullName>
        <ecNumber evidence="3">3.5.1.44</ecNumber>
    </recommendedName>
</protein>